<evidence type="ECO:0000313" key="4">
    <source>
        <dbReference type="Proteomes" id="UP000194968"/>
    </source>
</evidence>
<dbReference type="GO" id="GO:0003700">
    <property type="term" value="F:DNA-binding transcription factor activity"/>
    <property type="evidence" value="ECO:0007669"/>
    <property type="project" value="TreeGrafter"/>
</dbReference>
<dbReference type="Gene3D" id="1.10.260.40">
    <property type="entry name" value="lambda repressor-like DNA-binding domains"/>
    <property type="match status" value="1"/>
</dbReference>
<proteinExistence type="predicted"/>
<evidence type="ECO:0000259" key="2">
    <source>
        <dbReference type="PROSITE" id="PS50943"/>
    </source>
</evidence>
<protein>
    <submittedName>
        <fullName evidence="3">Transcriptional regulator</fullName>
    </submittedName>
</protein>
<dbReference type="AlphaFoldDB" id="A0A242NTG2"/>
<dbReference type="SUPFAM" id="SSF47413">
    <property type="entry name" value="lambda repressor-like DNA-binding domains"/>
    <property type="match status" value="1"/>
</dbReference>
<dbReference type="RefSeq" id="WP_034915655.1">
    <property type="nucleotide sequence ID" value="NZ_CP132383.1"/>
</dbReference>
<dbReference type="InterPro" id="IPR001387">
    <property type="entry name" value="Cro/C1-type_HTH"/>
</dbReference>
<dbReference type="SMART" id="SM00530">
    <property type="entry name" value="HTH_XRE"/>
    <property type="match status" value="1"/>
</dbReference>
<dbReference type="OrthoDB" id="5683219at2"/>
<feature type="domain" description="HTH cro/C1-type" evidence="2">
    <location>
        <begin position="17"/>
        <end position="71"/>
    </location>
</feature>
<dbReference type="Proteomes" id="UP000194968">
    <property type="component" value="Unassembled WGS sequence"/>
</dbReference>
<dbReference type="GO" id="GO:0003677">
    <property type="term" value="F:DNA binding"/>
    <property type="evidence" value="ECO:0007669"/>
    <property type="project" value="UniProtKB-KW"/>
</dbReference>
<name>A0A242NTG2_9GAMM</name>
<organism evidence="3 4">
    <name type="scientific">Gilliamella apis</name>
    <dbReference type="NCBI Taxonomy" id="1970738"/>
    <lineage>
        <taxon>Bacteria</taxon>
        <taxon>Pseudomonadati</taxon>
        <taxon>Pseudomonadota</taxon>
        <taxon>Gammaproteobacteria</taxon>
        <taxon>Orbales</taxon>
        <taxon>Orbaceae</taxon>
        <taxon>Gilliamella</taxon>
    </lineage>
</organism>
<dbReference type="CDD" id="cd00093">
    <property type="entry name" value="HTH_XRE"/>
    <property type="match status" value="1"/>
</dbReference>
<dbReference type="PANTHER" id="PTHR46797:SF1">
    <property type="entry name" value="METHYLPHOSPHONATE SYNTHASE"/>
    <property type="match status" value="1"/>
</dbReference>
<dbReference type="PANTHER" id="PTHR46797">
    <property type="entry name" value="HTH-TYPE TRANSCRIPTIONAL REGULATOR"/>
    <property type="match status" value="1"/>
</dbReference>
<dbReference type="GO" id="GO:0005829">
    <property type="term" value="C:cytosol"/>
    <property type="evidence" value="ECO:0007669"/>
    <property type="project" value="TreeGrafter"/>
</dbReference>
<gene>
    <name evidence="3" type="ORF">B6D06_08335</name>
</gene>
<dbReference type="InterPro" id="IPR010982">
    <property type="entry name" value="Lambda_DNA-bd_dom_sf"/>
</dbReference>
<dbReference type="PROSITE" id="PS50943">
    <property type="entry name" value="HTH_CROC1"/>
    <property type="match status" value="1"/>
</dbReference>
<sequence length="127" mass="14848">MAKVPVSDIDKKVGKRIQHCRKENNLTIAELSERVELSTQQLSRYERGINKINLDHLTKIAHKLNTPISWFLIDEEQSYIFNSSNKVSENKTGYYSTQNDLKARLLQRWDMLSVEQKRAIIILIDTM</sequence>
<evidence type="ECO:0000256" key="1">
    <source>
        <dbReference type="ARBA" id="ARBA00023125"/>
    </source>
</evidence>
<comment type="caution">
    <text evidence="3">The sequence shown here is derived from an EMBL/GenBank/DDBJ whole genome shotgun (WGS) entry which is preliminary data.</text>
</comment>
<accession>A0A242NTG2</accession>
<evidence type="ECO:0000313" key="3">
    <source>
        <dbReference type="EMBL" id="OTQ48920.1"/>
    </source>
</evidence>
<dbReference type="InterPro" id="IPR050807">
    <property type="entry name" value="TransReg_Diox_bact_type"/>
</dbReference>
<dbReference type="Pfam" id="PF01381">
    <property type="entry name" value="HTH_3"/>
    <property type="match status" value="1"/>
</dbReference>
<dbReference type="EMBL" id="NASK01000099">
    <property type="protein sequence ID" value="OTQ48920.1"/>
    <property type="molecule type" value="Genomic_DNA"/>
</dbReference>
<keyword evidence="1" id="KW-0238">DNA-binding</keyword>
<reference evidence="3 4" key="1">
    <citation type="submission" date="2017-03" db="EMBL/GenBank/DDBJ databases">
        <title>Comparative genomics of honeybee gut symbionts reveal geographically distinct and subgroup specific antibiotic resistance.</title>
        <authorList>
            <person name="Ludvigsen J."/>
            <person name="Porcellato D."/>
            <person name="Labee-Lund T.M."/>
            <person name="Amdam G.V."/>
            <person name="Rudi K."/>
        </authorList>
    </citation>
    <scope>NUCLEOTIDE SEQUENCE [LARGE SCALE GENOMIC DNA]</scope>
    <source>
        <strain evidence="3 4">A-4-12</strain>
    </source>
</reference>